<feature type="region of interest" description="Disordered" evidence="1">
    <location>
        <begin position="1"/>
        <end position="54"/>
    </location>
</feature>
<dbReference type="AlphaFoldDB" id="A0A0Q3H531"/>
<protein>
    <submittedName>
        <fullName evidence="2 3">Uncharacterized protein</fullName>
    </submittedName>
</protein>
<reference evidence="2" key="2">
    <citation type="submission" date="2017-06" db="EMBL/GenBank/DDBJ databases">
        <title>WGS assembly of Brachypodium distachyon.</title>
        <authorList>
            <consortium name="The International Brachypodium Initiative"/>
            <person name="Lucas S."/>
            <person name="Harmon-Smith M."/>
            <person name="Lail K."/>
            <person name="Tice H."/>
            <person name="Grimwood J."/>
            <person name="Bruce D."/>
            <person name="Barry K."/>
            <person name="Shu S."/>
            <person name="Lindquist E."/>
            <person name="Wang M."/>
            <person name="Pitluck S."/>
            <person name="Vogel J.P."/>
            <person name="Garvin D.F."/>
            <person name="Mockler T.C."/>
            <person name="Schmutz J."/>
            <person name="Rokhsar D."/>
            <person name="Bevan M.W."/>
        </authorList>
    </citation>
    <scope>NUCLEOTIDE SEQUENCE</scope>
    <source>
        <strain evidence="2">Bd21</strain>
    </source>
</reference>
<dbReference type="InParanoid" id="A0A0Q3H531"/>
<reference evidence="2 3" key="1">
    <citation type="journal article" date="2010" name="Nature">
        <title>Genome sequencing and analysis of the model grass Brachypodium distachyon.</title>
        <authorList>
            <consortium name="International Brachypodium Initiative"/>
        </authorList>
    </citation>
    <scope>NUCLEOTIDE SEQUENCE [LARGE SCALE GENOMIC DNA]</scope>
    <source>
        <strain evidence="2 3">Bd21</strain>
    </source>
</reference>
<feature type="compositionally biased region" description="Polar residues" evidence="1">
    <location>
        <begin position="1"/>
        <end position="28"/>
    </location>
</feature>
<evidence type="ECO:0000313" key="3">
    <source>
        <dbReference type="EnsemblPlants" id="KQJ88562"/>
    </source>
</evidence>
<feature type="compositionally biased region" description="Gly residues" evidence="1">
    <location>
        <begin position="38"/>
        <end position="51"/>
    </location>
</feature>
<evidence type="ECO:0000256" key="1">
    <source>
        <dbReference type="SAM" id="MobiDB-lite"/>
    </source>
</evidence>
<dbReference type="Gramene" id="KQJ88562">
    <property type="protein sequence ID" value="KQJ88562"/>
    <property type="gene ID" value="BRADI_4g19595v3"/>
</dbReference>
<organism evidence="2">
    <name type="scientific">Brachypodium distachyon</name>
    <name type="common">Purple false brome</name>
    <name type="synonym">Trachynia distachya</name>
    <dbReference type="NCBI Taxonomy" id="15368"/>
    <lineage>
        <taxon>Eukaryota</taxon>
        <taxon>Viridiplantae</taxon>
        <taxon>Streptophyta</taxon>
        <taxon>Embryophyta</taxon>
        <taxon>Tracheophyta</taxon>
        <taxon>Spermatophyta</taxon>
        <taxon>Magnoliopsida</taxon>
        <taxon>Liliopsida</taxon>
        <taxon>Poales</taxon>
        <taxon>Poaceae</taxon>
        <taxon>BOP clade</taxon>
        <taxon>Pooideae</taxon>
        <taxon>Stipodae</taxon>
        <taxon>Brachypodieae</taxon>
        <taxon>Brachypodium</taxon>
    </lineage>
</organism>
<proteinExistence type="predicted"/>
<gene>
    <name evidence="2" type="ORF">BRADI_4g19595v3</name>
</gene>
<evidence type="ECO:0000313" key="4">
    <source>
        <dbReference type="Proteomes" id="UP000008810"/>
    </source>
</evidence>
<accession>A0A0Q3H531</accession>
<dbReference type="Proteomes" id="UP000008810">
    <property type="component" value="Chromosome 4"/>
</dbReference>
<reference evidence="3" key="3">
    <citation type="submission" date="2018-08" db="UniProtKB">
        <authorList>
            <consortium name="EnsemblPlants"/>
        </authorList>
    </citation>
    <scope>IDENTIFICATION</scope>
    <source>
        <strain evidence="3">cv. Bd21</strain>
    </source>
</reference>
<evidence type="ECO:0000313" key="2">
    <source>
        <dbReference type="EMBL" id="KQJ88562.2"/>
    </source>
</evidence>
<dbReference type="EMBL" id="CM000883">
    <property type="protein sequence ID" value="KQJ88562.2"/>
    <property type="molecule type" value="Genomic_DNA"/>
</dbReference>
<dbReference type="EnsemblPlants" id="KQJ88562">
    <property type="protein sequence ID" value="KQJ88562"/>
    <property type="gene ID" value="BRADI_4g19595v3"/>
</dbReference>
<keyword evidence="4" id="KW-1185">Reference proteome</keyword>
<sequence>MNQSSLPPTSSQVTTAPASTGKSCSNRRSGLAELRTGQSGGQDGRKQGMGQGYRASGISSLIFMKNQG</sequence>
<name>A0A0Q3H531_BRADI</name>